<accession>A0A8J2PBH6</accession>
<gene>
    <name evidence="2" type="ORF">AFUS01_LOCUS32393</name>
</gene>
<organism evidence="2 3">
    <name type="scientific">Allacma fusca</name>
    <dbReference type="NCBI Taxonomy" id="39272"/>
    <lineage>
        <taxon>Eukaryota</taxon>
        <taxon>Metazoa</taxon>
        <taxon>Ecdysozoa</taxon>
        <taxon>Arthropoda</taxon>
        <taxon>Hexapoda</taxon>
        <taxon>Collembola</taxon>
        <taxon>Symphypleona</taxon>
        <taxon>Sminthuridae</taxon>
        <taxon>Allacma</taxon>
    </lineage>
</organism>
<comment type="caution">
    <text evidence="2">The sequence shown here is derived from an EMBL/GenBank/DDBJ whole genome shotgun (WGS) entry which is preliminary data.</text>
</comment>
<name>A0A8J2PBH6_9HEXA</name>
<keyword evidence="3" id="KW-1185">Reference proteome</keyword>
<reference evidence="2" key="1">
    <citation type="submission" date="2021-06" db="EMBL/GenBank/DDBJ databases">
        <authorList>
            <person name="Hodson N. C."/>
            <person name="Mongue J. A."/>
            <person name="Jaron S. K."/>
        </authorList>
    </citation>
    <scope>NUCLEOTIDE SEQUENCE</scope>
</reference>
<sequence length="100" mass="11008">MFRSTDRAENCLIFMQTMCTSVVDISNGKAKPVPRRLVLTGTHILVQKNSKDADDTDSNRPTHGSVSDRGFSGGESFDSYADTTSPPPENNVRNRVGIQY</sequence>
<proteinExistence type="predicted"/>
<evidence type="ECO:0000313" key="2">
    <source>
        <dbReference type="EMBL" id="CAG7822102.1"/>
    </source>
</evidence>
<evidence type="ECO:0000313" key="3">
    <source>
        <dbReference type="Proteomes" id="UP000708208"/>
    </source>
</evidence>
<dbReference type="EMBL" id="CAJVCH010525294">
    <property type="protein sequence ID" value="CAG7822102.1"/>
    <property type="molecule type" value="Genomic_DNA"/>
</dbReference>
<dbReference type="Proteomes" id="UP000708208">
    <property type="component" value="Unassembled WGS sequence"/>
</dbReference>
<dbReference type="AlphaFoldDB" id="A0A8J2PBH6"/>
<feature type="compositionally biased region" description="Basic and acidic residues" evidence="1">
    <location>
        <begin position="49"/>
        <end position="60"/>
    </location>
</feature>
<evidence type="ECO:0000256" key="1">
    <source>
        <dbReference type="SAM" id="MobiDB-lite"/>
    </source>
</evidence>
<protein>
    <submittedName>
        <fullName evidence="2">Uncharacterized protein</fullName>
    </submittedName>
</protein>
<feature type="region of interest" description="Disordered" evidence="1">
    <location>
        <begin position="47"/>
        <end position="100"/>
    </location>
</feature>